<keyword evidence="4" id="KW-1185">Reference proteome</keyword>
<feature type="domain" description="PepSY" evidence="2">
    <location>
        <begin position="10"/>
        <end position="70"/>
    </location>
</feature>
<dbReference type="Proteomes" id="UP001524499">
    <property type="component" value="Unassembled WGS sequence"/>
</dbReference>
<dbReference type="RefSeq" id="WP_256603750.1">
    <property type="nucleotide sequence ID" value="NZ_JANIBJ010000036.1"/>
</dbReference>
<name>A0ABT1TJU8_9GAMM</name>
<dbReference type="Pfam" id="PF03413">
    <property type="entry name" value="PepSY"/>
    <property type="match status" value="1"/>
</dbReference>
<keyword evidence="1" id="KW-0472">Membrane</keyword>
<protein>
    <submittedName>
        <fullName evidence="3">PepSY domain-containing protein</fullName>
    </submittedName>
</protein>
<evidence type="ECO:0000256" key="1">
    <source>
        <dbReference type="SAM" id="Phobius"/>
    </source>
</evidence>
<sequence>MPPSATSSVISIDQAVNNARTVFPQAELRWIETPHDAHGSFRINLRQAGEPSRRFPKTNVWVDQYSGNILLAHDPVDFSAGDTFIHWLHPLHSGEAFDMPGRLLVLLTGLSCPLLFVTGLLRWLQKQTVKRHSHG</sequence>
<proteinExistence type="predicted"/>
<dbReference type="Pfam" id="PF03929">
    <property type="entry name" value="PepSY_TM"/>
    <property type="match status" value="1"/>
</dbReference>
<keyword evidence="1" id="KW-0812">Transmembrane</keyword>
<reference evidence="3 4" key="1">
    <citation type="submission" date="2022-07" db="EMBL/GenBank/DDBJ databases">
        <title>Methylomonas rivi sp. nov., Methylomonas rosea sp. nov., Methylomonas aureus sp. nov. and Methylomonas subterranea sp. nov., four novel methanotrophs isolated from a freshwater creek and the deep terrestrial subsurface.</title>
        <authorList>
            <person name="Abin C."/>
            <person name="Sankaranarayanan K."/>
            <person name="Garner C."/>
            <person name="Sindelar R."/>
            <person name="Kotary K."/>
            <person name="Garner R."/>
            <person name="Barclay S."/>
            <person name="Lawson P."/>
            <person name="Krumholz L."/>
        </authorList>
    </citation>
    <scope>NUCLEOTIDE SEQUENCE [LARGE SCALE GENOMIC DNA]</scope>
    <source>
        <strain evidence="3 4">SURF-2</strain>
    </source>
</reference>
<evidence type="ECO:0000313" key="3">
    <source>
        <dbReference type="EMBL" id="MCQ8105728.1"/>
    </source>
</evidence>
<dbReference type="EMBL" id="JANIBJ010000036">
    <property type="protein sequence ID" value="MCQ8105728.1"/>
    <property type="molecule type" value="Genomic_DNA"/>
</dbReference>
<evidence type="ECO:0000259" key="2">
    <source>
        <dbReference type="Pfam" id="PF03413"/>
    </source>
</evidence>
<organism evidence="3 4">
    <name type="scientific">Methylomonas subterranea</name>
    <dbReference type="NCBI Taxonomy" id="2952225"/>
    <lineage>
        <taxon>Bacteria</taxon>
        <taxon>Pseudomonadati</taxon>
        <taxon>Pseudomonadota</taxon>
        <taxon>Gammaproteobacteria</taxon>
        <taxon>Methylococcales</taxon>
        <taxon>Methylococcaceae</taxon>
        <taxon>Methylomonas</taxon>
    </lineage>
</organism>
<dbReference type="InterPro" id="IPR005625">
    <property type="entry name" value="PepSY-ass_TM"/>
</dbReference>
<comment type="caution">
    <text evidence="3">The sequence shown here is derived from an EMBL/GenBank/DDBJ whole genome shotgun (WGS) entry which is preliminary data.</text>
</comment>
<dbReference type="PANTHER" id="PTHR34219">
    <property type="entry name" value="IRON-REGULATED INNER MEMBRANE PROTEIN-RELATED"/>
    <property type="match status" value="1"/>
</dbReference>
<gene>
    <name evidence="3" type="ORF">NP590_16575</name>
</gene>
<feature type="transmembrane region" description="Helical" evidence="1">
    <location>
        <begin position="103"/>
        <end position="124"/>
    </location>
</feature>
<dbReference type="InterPro" id="IPR025711">
    <property type="entry name" value="PepSY"/>
</dbReference>
<keyword evidence="1" id="KW-1133">Transmembrane helix</keyword>
<accession>A0ABT1TJU8</accession>
<evidence type="ECO:0000313" key="4">
    <source>
        <dbReference type="Proteomes" id="UP001524499"/>
    </source>
</evidence>